<dbReference type="OMA" id="LHYDRGK"/>
<dbReference type="RefSeq" id="XP_047740921.1">
    <property type="nucleotide sequence ID" value="XM_047884965.1"/>
</dbReference>
<dbReference type="CTD" id="2768997"/>
<dbReference type="PANTHER" id="PTHR21093:SF2">
    <property type="entry name" value="DIVERGENT PROTEIN KINASE DOMAIN 1C"/>
    <property type="match status" value="1"/>
</dbReference>
<dbReference type="GO" id="GO:0016301">
    <property type="term" value="F:kinase activity"/>
    <property type="evidence" value="ECO:0007669"/>
    <property type="project" value="UniProtKB-KW"/>
</dbReference>
<sequence length="376" mass="42818">MHKKCQDIKENGLDNNYILTNGTNAKHVNLCHELCSSDISSRIECHGPQLSKAAVFTLLLHKKNRKNPTTPVLHHLSWPRIVIKSSASNSFQEIGGSDQMYWQTTDQPLPSREDLMHEVLNYVQQSISVEEMDPLVTSLLQQVPLFTSNNKLNSRLAHKYLWTLIKDREFLMTLALEDLNIFPRLLGTCGDFYGVEHVNTLKESFITPFSLSRDERLSKAIHIIQFIEKLHSIWREPLHLCDVKMTHFGWNSVGIVKFVDVDTVMPHSSLIERLQLVPKCEFDEDCAFFDCAAKCNSHLGICEPKRTNTNLQVVCKKIFLGETVSGVQLQGLLQLNNELEKDDSLREAITMCITSPDMTTQSLLHALHKAQDVHGF</sequence>
<gene>
    <name evidence="3" type="primary">LOC108673410</name>
</gene>
<dbReference type="GeneID" id="108673410"/>
<reference evidence="3" key="1">
    <citation type="submission" date="2025-08" db="UniProtKB">
        <authorList>
            <consortium name="RefSeq"/>
        </authorList>
    </citation>
    <scope>IDENTIFICATION</scope>
</reference>
<proteinExistence type="predicted"/>
<dbReference type="OrthoDB" id="8543887at2759"/>
<keyword evidence="3" id="KW-0418">Kinase</keyword>
<evidence type="ECO:0000313" key="2">
    <source>
        <dbReference type="Proteomes" id="UP000694843"/>
    </source>
</evidence>
<dbReference type="AlphaFoldDB" id="A0A979FUN0"/>
<dbReference type="InterPro" id="IPR022049">
    <property type="entry name" value="FAM69_kinase_dom"/>
</dbReference>
<evidence type="ECO:0000259" key="1">
    <source>
        <dbReference type="Pfam" id="PF12260"/>
    </source>
</evidence>
<dbReference type="Pfam" id="PF12260">
    <property type="entry name" value="PIP49_C"/>
    <property type="match status" value="1"/>
</dbReference>
<dbReference type="Proteomes" id="UP000694843">
    <property type="component" value="Unplaced"/>
</dbReference>
<dbReference type="KEGG" id="hazt:108673410"/>
<keyword evidence="2" id="KW-1185">Reference proteome</keyword>
<evidence type="ECO:0000313" key="3">
    <source>
        <dbReference type="RefSeq" id="XP_047740921.1"/>
    </source>
</evidence>
<keyword evidence="3" id="KW-0808">Transferase</keyword>
<name>A0A979FUN0_HYAAZ</name>
<feature type="domain" description="FAM69 protein-kinase" evidence="1">
    <location>
        <begin position="161"/>
        <end position="353"/>
    </location>
</feature>
<dbReference type="PANTHER" id="PTHR21093">
    <property type="entry name" value="DIVERGENT PROTEIN KINASE DOMAIN 1C-RELATED"/>
    <property type="match status" value="1"/>
</dbReference>
<accession>A0A979FUN0</accession>
<protein>
    <submittedName>
        <fullName evidence="3">Divergent protein kinase domain 1A</fullName>
    </submittedName>
</protein>
<organism evidence="2 3">
    <name type="scientific">Hyalella azteca</name>
    <name type="common">Amphipod</name>
    <dbReference type="NCBI Taxonomy" id="294128"/>
    <lineage>
        <taxon>Eukaryota</taxon>
        <taxon>Metazoa</taxon>
        <taxon>Ecdysozoa</taxon>
        <taxon>Arthropoda</taxon>
        <taxon>Crustacea</taxon>
        <taxon>Multicrustacea</taxon>
        <taxon>Malacostraca</taxon>
        <taxon>Eumalacostraca</taxon>
        <taxon>Peracarida</taxon>
        <taxon>Amphipoda</taxon>
        <taxon>Senticaudata</taxon>
        <taxon>Talitrida</taxon>
        <taxon>Talitroidea</taxon>
        <taxon>Hyalellidae</taxon>
        <taxon>Hyalella</taxon>
    </lineage>
</organism>